<evidence type="ECO:0000313" key="4">
    <source>
        <dbReference type="Proteomes" id="UP000199214"/>
    </source>
</evidence>
<gene>
    <name evidence="3" type="ORF">SAMN05216382_0391</name>
</gene>
<dbReference type="Gene3D" id="1.10.238.10">
    <property type="entry name" value="EF-hand"/>
    <property type="match status" value="1"/>
</dbReference>
<dbReference type="EMBL" id="FNZZ01000001">
    <property type="protein sequence ID" value="SEK42898.1"/>
    <property type="molecule type" value="Genomic_DNA"/>
</dbReference>
<dbReference type="Pfam" id="PF13202">
    <property type="entry name" value="EF-hand_5"/>
    <property type="match status" value="2"/>
</dbReference>
<dbReference type="RefSeq" id="WP_093002760.1">
    <property type="nucleotide sequence ID" value="NZ_FNZZ01000001.1"/>
</dbReference>
<dbReference type="InterPro" id="IPR011992">
    <property type="entry name" value="EF-hand-dom_pair"/>
</dbReference>
<name>A0A1H7GXY5_9SPHN</name>
<dbReference type="InterPro" id="IPR002048">
    <property type="entry name" value="EF_hand_dom"/>
</dbReference>
<dbReference type="Proteomes" id="UP000199214">
    <property type="component" value="Unassembled WGS sequence"/>
</dbReference>
<feature type="region of interest" description="Disordered" evidence="1">
    <location>
        <begin position="129"/>
        <end position="158"/>
    </location>
</feature>
<sequence length="158" mass="17379">MWRYLVGGLAALLLGGAGWLMLFGDTEDGATARAATILPAMPQSGTAPVEDPPADLPEAPERTREQKRFDRYDKDRDAKITREEYLLSRRKAFAKLDLNGDGQLSFDEWSAKTAKRFTDADADRSGALNASEFATTKPKRKSKRPACACTPTPARDDN</sequence>
<dbReference type="GO" id="GO:0005509">
    <property type="term" value="F:calcium ion binding"/>
    <property type="evidence" value="ECO:0007669"/>
    <property type="project" value="InterPro"/>
</dbReference>
<proteinExistence type="predicted"/>
<organism evidence="3 4">
    <name type="scientific">Sphingomonas palmae</name>
    <dbReference type="NCBI Taxonomy" id="1855283"/>
    <lineage>
        <taxon>Bacteria</taxon>
        <taxon>Pseudomonadati</taxon>
        <taxon>Pseudomonadota</taxon>
        <taxon>Alphaproteobacteria</taxon>
        <taxon>Sphingomonadales</taxon>
        <taxon>Sphingomonadaceae</taxon>
        <taxon>Sphingomonas</taxon>
    </lineage>
</organism>
<dbReference type="STRING" id="1855283.SAMN05216382_0391"/>
<evidence type="ECO:0000259" key="2">
    <source>
        <dbReference type="PROSITE" id="PS50222"/>
    </source>
</evidence>
<feature type="region of interest" description="Disordered" evidence="1">
    <location>
        <begin position="42"/>
        <end position="74"/>
    </location>
</feature>
<protein>
    <submittedName>
        <fullName evidence="3">EF hand</fullName>
    </submittedName>
</protein>
<feature type="domain" description="EF-hand" evidence="2">
    <location>
        <begin position="90"/>
        <end position="119"/>
    </location>
</feature>
<evidence type="ECO:0000256" key="1">
    <source>
        <dbReference type="SAM" id="MobiDB-lite"/>
    </source>
</evidence>
<dbReference type="PROSITE" id="PS50222">
    <property type="entry name" value="EF_HAND_2"/>
    <property type="match status" value="1"/>
</dbReference>
<dbReference type="AlphaFoldDB" id="A0A1H7GXY5"/>
<dbReference type="InterPro" id="IPR018247">
    <property type="entry name" value="EF_Hand_1_Ca_BS"/>
</dbReference>
<keyword evidence="4" id="KW-1185">Reference proteome</keyword>
<evidence type="ECO:0000313" key="3">
    <source>
        <dbReference type="EMBL" id="SEK42898.1"/>
    </source>
</evidence>
<feature type="compositionally biased region" description="Basic and acidic residues" evidence="1">
    <location>
        <begin position="59"/>
        <end position="74"/>
    </location>
</feature>
<dbReference type="PROSITE" id="PS00018">
    <property type="entry name" value="EF_HAND_1"/>
    <property type="match status" value="1"/>
</dbReference>
<dbReference type="OrthoDB" id="7391686at2"/>
<reference evidence="3" key="1">
    <citation type="submission" date="2016-10" db="EMBL/GenBank/DDBJ databases">
        <authorList>
            <person name="de Groot N.N."/>
        </authorList>
    </citation>
    <scope>NUCLEOTIDE SEQUENCE [LARGE SCALE GENOMIC DNA]</scope>
    <source>
        <strain evidence="3">JS21-1</strain>
    </source>
</reference>
<dbReference type="SUPFAM" id="SSF47473">
    <property type="entry name" value="EF-hand"/>
    <property type="match status" value="1"/>
</dbReference>
<accession>A0A1H7GXY5</accession>